<proteinExistence type="predicted"/>
<sequence>MKRTEKVLLLTALIKGTVTSKQLADLRQSQEPIYLTLNLGTDDNPMEQSPNEPTYHIDVYSDCTVKCYDRYPNKKMNRDIPYDN</sequence>
<organism evidence="1 2">
    <name type="scientific">Spirosoma fluviale</name>
    <dbReference type="NCBI Taxonomy" id="1597977"/>
    <lineage>
        <taxon>Bacteria</taxon>
        <taxon>Pseudomonadati</taxon>
        <taxon>Bacteroidota</taxon>
        <taxon>Cytophagia</taxon>
        <taxon>Cytophagales</taxon>
        <taxon>Cytophagaceae</taxon>
        <taxon>Spirosoma</taxon>
    </lineage>
</organism>
<accession>A0A286GW34</accession>
<name>A0A286GW34_9BACT</name>
<dbReference type="Proteomes" id="UP000219452">
    <property type="component" value="Unassembled WGS sequence"/>
</dbReference>
<evidence type="ECO:0000313" key="1">
    <source>
        <dbReference type="EMBL" id="SOD99767.1"/>
    </source>
</evidence>
<reference evidence="2" key="1">
    <citation type="submission" date="2017-09" db="EMBL/GenBank/DDBJ databases">
        <authorList>
            <person name="Varghese N."/>
            <person name="Submissions S."/>
        </authorList>
    </citation>
    <scope>NUCLEOTIDE SEQUENCE [LARGE SCALE GENOMIC DNA]</scope>
    <source>
        <strain evidence="2">DSM 29961</strain>
    </source>
</reference>
<gene>
    <name evidence="1" type="ORF">SAMN06269250_0153</name>
</gene>
<dbReference type="AlphaFoldDB" id="A0A286GW34"/>
<evidence type="ECO:0000313" key="2">
    <source>
        <dbReference type="Proteomes" id="UP000219452"/>
    </source>
</evidence>
<keyword evidence="2" id="KW-1185">Reference proteome</keyword>
<protein>
    <submittedName>
        <fullName evidence="1">Uncharacterized protein</fullName>
    </submittedName>
</protein>
<dbReference type="EMBL" id="OCNH01000010">
    <property type="protein sequence ID" value="SOD99767.1"/>
    <property type="molecule type" value="Genomic_DNA"/>
</dbReference>